<feature type="compositionally biased region" description="Polar residues" evidence="1">
    <location>
        <begin position="285"/>
        <end position="300"/>
    </location>
</feature>
<evidence type="ECO:0000313" key="3">
    <source>
        <dbReference type="Proteomes" id="UP001497444"/>
    </source>
</evidence>
<dbReference type="EMBL" id="OZ020097">
    <property type="protein sequence ID" value="CAK9268558.1"/>
    <property type="molecule type" value="Genomic_DNA"/>
</dbReference>
<evidence type="ECO:0000313" key="2">
    <source>
        <dbReference type="EMBL" id="CAK9268558.1"/>
    </source>
</evidence>
<proteinExistence type="predicted"/>
<feature type="region of interest" description="Disordered" evidence="1">
    <location>
        <begin position="162"/>
        <end position="575"/>
    </location>
</feature>
<gene>
    <name evidence="2" type="ORF">CSSPJE1EN1_LOCUS14036</name>
</gene>
<keyword evidence="3" id="KW-1185">Reference proteome</keyword>
<feature type="region of interest" description="Disordered" evidence="1">
    <location>
        <begin position="1"/>
        <end position="39"/>
    </location>
</feature>
<feature type="compositionally biased region" description="Polar residues" evidence="1">
    <location>
        <begin position="220"/>
        <end position="246"/>
    </location>
</feature>
<feature type="region of interest" description="Disordered" evidence="1">
    <location>
        <begin position="1194"/>
        <end position="1226"/>
    </location>
</feature>
<feature type="region of interest" description="Disordered" evidence="1">
    <location>
        <begin position="1243"/>
        <end position="1291"/>
    </location>
</feature>
<feature type="compositionally biased region" description="Polar residues" evidence="1">
    <location>
        <begin position="2340"/>
        <end position="2353"/>
    </location>
</feature>
<feature type="compositionally biased region" description="Polar residues" evidence="1">
    <location>
        <begin position="464"/>
        <end position="475"/>
    </location>
</feature>
<protein>
    <submittedName>
        <fullName evidence="2">Uncharacterized protein</fullName>
    </submittedName>
</protein>
<feature type="compositionally biased region" description="Low complexity" evidence="1">
    <location>
        <begin position="514"/>
        <end position="545"/>
    </location>
</feature>
<feature type="compositionally biased region" description="Low complexity" evidence="1">
    <location>
        <begin position="424"/>
        <end position="436"/>
    </location>
</feature>
<dbReference type="PANTHER" id="PTHR31949">
    <property type="entry name" value="GASTRIC MUCIN-LIKE PROTEIN"/>
    <property type="match status" value="1"/>
</dbReference>
<evidence type="ECO:0000256" key="1">
    <source>
        <dbReference type="SAM" id="MobiDB-lite"/>
    </source>
</evidence>
<feature type="compositionally biased region" description="Polar residues" evidence="1">
    <location>
        <begin position="553"/>
        <end position="562"/>
    </location>
</feature>
<feature type="compositionally biased region" description="Polar residues" evidence="1">
    <location>
        <begin position="162"/>
        <end position="177"/>
    </location>
</feature>
<sequence>MADTRHAREMVVGQIHHHHKEQQQQQQQQHRRGYSLSSARREKDEDLALFQDMRKCEHTQYLLSDLEDAAKLGDLFDPIAAACIERKGVGADLLNSDADKNDYDWLLTPPGTPLFPSLDLESHAYTPLQQGLLMNHSLAAIKTSRIASNNHAEGLVLKSLVRGNQNPNQRPGSSTPLSTQSNSTPRSTPTTTASGTPHSVKPSTPTKSSTSSASKFSLRVASSTPAQQSPSITSSFTGRASTAYSNRPSTPTNRPSTPTGRPSTPTLRRSSSSSTSTRAFSTVTARGNPSPTRSTASSGASRGISPVRSQYKGNSPARGRSPVPAMERGSSSSPRIHSVIIPDGLPSDIPPNLRTTSDRAPSSAHHRYAGYSEATTTQMPDILDHTSNQPVSPNFVRSRRSTSHGQDRSSVQSGRVSSDDDSSSYEVSSQSAVSSRGLTPERGRGYAQQPQPSVGNEDWRKSHSSFQAKQSPSSRDSPHFGTILTRKTPNAVSRNLEIHRSSSSGGFRPLMTKNSISTLYNSSSSSSSSNSTAAAAAAATTRANTLPHRPLTPGSTASSEQGAASVAPDSDGDEDLLNAWGQLELSSLGGGRHADILVLDKEHEKLTSWESLQQYEQDLKLPESTIVHSDMHDEADSYKSHGFSGTREALVVEEEEESSLHSVSSLSVRELKLRSMLDEESNSECMGATTEWSCLDLVVKKGTDIKVHEKGRRQLEHKQQVLNLQAKEDNIAVLPEFLCNSELDLHKELDTERGRRALSSSSSLLKDESCGSENEVAIGKEMESSGSHPEKDAGIAMDLMHVREKLILLCCSNPNLEPPDLQQCSEQDKKLSEKPQAGNIVVEQSSVPSLVVLPFQELCMSSEHESNNDVAATKEQEVETGSNTEAAANTEIICVCNHAKHPGKHCESPGCECITGHAVASAPSAPKMELQSLTHDESVESEAVKSAILGSEAQNALDMARQKNIWYMYRNSEDYVSSLCDNTETTELETVSSQGGGGGGFSSEIGKEVQTAAGSHHINTSSTGIMQVLELSNHQQGVEDEASNHEQQSKDPLNLFTIGLEESLTSIQMELESHRQQEKEEDLQNRLVEQEDKSVDTTTACNDPHAKCMELLLPQLLNHVSERVASGVCWQELTKPGSDVLGSRSVHDDSEVDILSSMLSDQELDPNLESMLGENQKLKDRRTVQEVMAQLAMEDILKQDDDDETSTSSEELEHEREDPGDGLLLGPLIAKVPNVEMVECSESRVTIEETEDSEVQPALSSRQDGIKSPGDHQDLKHSSPDPQGLIGSTQQTAGPDLQALIASSLQTAGPDPQALVASSLQTVGPDPQALNASALQTAGPDPQALVASALQTAGPDPQALIFSTLQTAGPDPQALIFSTLQTAGPDPQALIASTQQTASPDPQALVASALQTAGPDPQETAGPDPQALIASTQQTAGPDPQALVAFTLQTAGPDPQALVAFTLQTEGPDPQALVASTLQTVVLDPQALVASTLQTVGLDPQALVASAPQIAGPGPQALVASTQRIAGPDPQALVASAPQIVGPDPQALVASALQIVGPDPQALVASTPQIVHANQVADVIRSGEDVEHDQANVYSDQKGLEHIRDSEAAALETKTGDACSHRDEAQNIEQGIMIASVEELHFLDILEDGGCTSLSHTGSSDASIQQSSVSGTTDDADVNMPAEDPKQVQCSKTSDLWKSPQMMMHSPVVESEEPISANLALPVMVAAAECVPEFDEVVKDLTQHTEGQGTKPVVGSVPFVVNDNNNSLNLVKPVVKLHENSIGDAVVEKLVVDIVDVGVKGFDDESKEVISCDAQKPGAEEGNKQSLCVEKKPYALHLTSLHSKAFEAPYGGLRGRVTARLQATLSKSESSKSSGSFLASSLDVSQSTDTISSCPSNSSWEDPQYCLSSGFWETMKSSPTNAHVSDDVLDLPFPMELQKQGTGIKQGEDDVTKSSPSCDQCALVRFGSVRASQPEDEGIIKQQTPSEENCLDCYSVDEALLGGSKATSAAGLWQIVENLKTLSDSETKKKDEIMTETDSRTVSARIRNQTLASEEIVVEHGMLVPQKAVENMHALDSVAALDGKMVTLPNMVVSPVKDEIVENSESPGPNSRKHLSSFKFGRTSTIAEPERKDMLNMSLEVFTDDNLKQEVPLTGKLPGKSQTMTPGRKAMDALNGMQLSKVNMVVTDGKSSMQEVQSGDSSQPVQLTQWSTNGIRRMAEELNGQSRFSNSTVHPGSVSEYFEWERSSLDEVSCSSSSGSKRTVAASGMVSQNISLAEVTDRILFCSSIVHDLVYEAAELASKKEKKSRTTASSSADLKAFSPNAGSLSGQEKYCERDNNQNGHAQEESTNVGNEKYHEHDNMHGHAQEEGNTLGSGTTMTARHSLTYPPNEGFEMPPGSRKSMSSPQVQVMCIRSKEAESMVKEDVIMHPTETVRLNHEVNFNAKKTNDKCRCVIL</sequence>
<feature type="compositionally biased region" description="Basic and acidic residues" evidence="1">
    <location>
        <begin position="1269"/>
        <end position="1279"/>
    </location>
</feature>
<dbReference type="PANTHER" id="PTHR31949:SF2">
    <property type="entry name" value="OS05G0480600 PROTEIN"/>
    <property type="match status" value="1"/>
</dbReference>
<reference evidence="2 3" key="1">
    <citation type="submission" date="2024-02" db="EMBL/GenBank/DDBJ databases">
        <authorList>
            <consortium name="ELIXIR-Norway"/>
            <consortium name="Elixir Norway"/>
        </authorList>
    </citation>
    <scope>NUCLEOTIDE SEQUENCE [LARGE SCALE GENOMIC DNA]</scope>
</reference>
<feature type="region of interest" description="Disordered" evidence="1">
    <location>
        <begin position="1655"/>
        <end position="1691"/>
    </location>
</feature>
<feature type="compositionally biased region" description="Low complexity" evidence="1">
    <location>
        <begin position="1659"/>
        <end position="1670"/>
    </location>
</feature>
<feature type="region of interest" description="Disordered" evidence="1">
    <location>
        <begin position="2301"/>
        <end position="2358"/>
    </location>
</feature>
<dbReference type="Proteomes" id="UP001497444">
    <property type="component" value="Chromosome 2"/>
</dbReference>
<feature type="compositionally biased region" description="Polar residues" evidence="1">
    <location>
        <begin position="373"/>
        <end position="392"/>
    </location>
</feature>
<organism evidence="2 3">
    <name type="scientific">Sphagnum jensenii</name>
    <dbReference type="NCBI Taxonomy" id="128206"/>
    <lineage>
        <taxon>Eukaryota</taxon>
        <taxon>Viridiplantae</taxon>
        <taxon>Streptophyta</taxon>
        <taxon>Embryophyta</taxon>
        <taxon>Bryophyta</taxon>
        <taxon>Sphagnophytina</taxon>
        <taxon>Sphagnopsida</taxon>
        <taxon>Sphagnales</taxon>
        <taxon>Sphagnaceae</taxon>
        <taxon>Sphagnum</taxon>
    </lineage>
</organism>
<accession>A0ABP0WS97</accession>
<feature type="compositionally biased region" description="Low complexity" evidence="1">
    <location>
        <begin position="247"/>
        <end position="284"/>
    </location>
</feature>
<feature type="compositionally biased region" description="Low complexity" evidence="1">
    <location>
        <begin position="178"/>
        <end position="217"/>
    </location>
</feature>
<name>A0ABP0WS97_9BRYO</name>